<comment type="similarity">
    <text evidence="6">Belongs to the PheA/TfdB FAD monooxygenase family.</text>
</comment>
<evidence type="ECO:0000259" key="7">
    <source>
        <dbReference type="Pfam" id="PF01494"/>
    </source>
</evidence>
<dbReference type="PANTHER" id="PTHR43476:SF3">
    <property type="entry name" value="FAD-BINDING MONOOXYGENASE"/>
    <property type="match status" value="1"/>
</dbReference>
<dbReference type="Gene3D" id="3.50.50.60">
    <property type="entry name" value="FAD/NAD(P)-binding domain"/>
    <property type="match status" value="1"/>
</dbReference>
<evidence type="ECO:0000313" key="8">
    <source>
        <dbReference type="EMBL" id="BBY62256.1"/>
    </source>
</evidence>
<evidence type="ECO:0000256" key="6">
    <source>
        <dbReference type="HAMAP-Rule" id="MF_01652"/>
    </source>
</evidence>
<keyword evidence="5 6" id="KW-0520">NAD</keyword>
<comment type="catalytic activity">
    <reaction evidence="6">
        <text>3-(3-hydroxyphenyl)propanoate + NADH + O2 + H(+) = 3-(2,3-dihydroxyphenyl)propanoate + NAD(+) + H2O</text>
        <dbReference type="Rhea" id="RHEA:24785"/>
        <dbReference type="ChEBI" id="CHEBI:15377"/>
        <dbReference type="ChEBI" id="CHEBI:15378"/>
        <dbReference type="ChEBI" id="CHEBI:15379"/>
        <dbReference type="ChEBI" id="CHEBI:46951"/>
        <dbReference type="ChEBI" id="CHEBI:57277"/>
        <dbReference type="ChEBI" id="CHEBI:57540"/>
        <dbReference type="ChEBI" id="CHEBI:57945"/>
        <dbReference type="EC" id="1.14.13.127"/>
    </reaction>
</comment>
<feature type="domain" description="FAD-binding" evidence="7">
    <location>
        <begin position="5"/>
        <end position="339"/>
    </location>
</feature>
<organism evidence="8 9">
    <name type="scientific">Mycolicibacterium helvum</name>
    <dbReference type="NCBI Taxonomy" id="1534349"/>
    <lineage>
        <taxon>Bacteria</taxon>
        <taxon>Bacillati</taxon>
        <taxon>Actinomycetota</taxon>
        <taxon>Actinomycetes</taxon>
        <taxon>Mycobacteriales</taxon>
        <taxon>Mycobacteriaceae</taxon>
        <taxon>Mycolicibacterium</taxon>
    </lineage>
</organism>
<dbReference type="Gene3D" id="3.30.70.2450">
    <property type="match status" value="1"/>
</dbReference>
<protein>
    <recommendedName>
        <fullName evidence="6">3-(3-hydroxy-phenyl)propionate/3-hydroxycinnamic acid hydroxylase</fullName>
        <shortName evidence="6">3-HCI hydroxylase</shortName>
        <shortName evidence="6">3-HPP hydroxylase</shortName>
        <ecNumber evidence="6">1.14.13.127</ecNumber>
    </recommendedName>
</protein>
<dbReference type="InterPro" id="IPR002938">
    <property type="entry name" value="FAD-bd"/>
</dbReference>
<keyword evidence="9" id="KW-1185">Reference proteome</keyword>
<dbReference type="UniPathway" id="UPA00714"/>
<reference evidence="8 9" key="1">
    <citation type="journal article" date="2019" name="Emerg. Microbes Infect.">
        <title>Comprehensive subspecies identification of 175 nontuberculous mycobacteria species based on 7547 genomic profiles.</title>
        <authorList>
            <person name="Matsumoto Y."/>
            <person name="Kinjo T."/>
            <person name="Motooka D."/>
            <person name="Nabeya D."/>
            <person name="Jung N."/>
            <person name="Uechi K."/>
            <person name="Horii T."/>
            <person name="Iida T."/>
            <person name="Fujita J."/>
            <person name="Nakamura S."/>
        </authorList>
    </citation>
    <scope>NUCLEOTIDE SEQUENCE [LARGE SCALE GENOMIC DNA]</scope>
    <source>
        <strain evidence="8 9">JCM 30396</strain>
    </source>
</reference>
<feature type="binding site" evidence="6">
    <location>
        <begin position="272"/>
        <end position="282"/>
    </location>
    <ligand>
        <name>FAD</name>
        <dbReference type="ChEBI" id="CHEBI:57692"/>
    </ligand>
</feature>
<comment type="pathway">
    <text evidence="6">Aromatic compound metabolism; 3-phenylpropanoate degradation.</text>
</comment>
<dbReference type="PANTHER" id="PTHR43476">
    <property type="entry name" value="3-(3-HYDROXY-PHENYL)PROPIONATE/3-HYDROXYCINNAMIC ACID HYDROXYLASE"/>
    <property type="match status" value="1"/>
</dbReference>
<dbReference type="NCBIfam" id="NF004831">
    <property type="entry name" value="PRK06183.1-5"/>
    <property type="match status" value="1"/>
</dbReference>
<keyword evidence="3 6" id="KW-0274">FAD</keyword>
<dbReference type="EC" id="1.14.13.127" evidence="6"/>
<proteinExistence type="inferred from homology"/>
<evidence type="ECO:0000313" key="9">
    <source>
        <dbReference type="Proteomes" id="UP000467148"/>
    </source>
</evidence>
<name>A0A7I7T2H2_9MYCO</name>
<dbReference type="InterPro" id="IPR050631">
    <property type="entry name" value="PheA/TfdB_FAD_monoxygenase"/>
</dbReference>
<comment type="catalytic activity">
    <reaction evidence="6">
        <text>(2E)-3-(3-hydroxyphenyl)prop-2-enoate + NADH + O2 + H(+) = (2E)-3-(2,3-dihydroxyphenyl)prop-2-enoate + NAD(+) + H2O</text>
        <dbReference type="Rhea" id="RHEA:27846"/>
        <dbReference type="ChEBI" id="CHEBI:15377"/>
        <dbReference type="ChEBI" id="CHEBI:15378"/>
        <dbReference type="ChEBI" id="CHEBI:15379"/>
        <dbReference type="ChEBI" id="CHEBI:47928"/>
        <dbReference type="ChEBI" id="CHEBI:57540"/>
        <dbReference type="ChEBI" id="CHEBI:57945"/>
        <dbReference type="ChEBI" id="CHEBI:58642"/>
        <dbReference type="EC" id="1.14.13.127"/>
    </reaction>
</comment>
<dbReference type="RefSeq" id="WP_163751753.1">
    <property type="nucleotide sequence ID" value="NZ_AP022596.1"/>
</dbReference>
<dbReference type="NCBIfam" id="NF004829">
    <property type="entry name" value="PRK06183.1-3"/>
    <property type="match status" value="1"/>
</dbReference>
<dbReference type="GO" id="GO:0071949">
    <property type="term" value="F:FAD binding"/>
    <property type="evidence" value="ECO:0007669"/>
    <property type="project" value="InterPro"/>
</dbReference>
<dbReference type="AlphaFoldDB" id="A0A7I7T2H2"/>
<dbReference type="GO" id="GO:0019622">
    <property type="term" value="P:3-(3-hydroxy)phenylpropionate catabolic process"/>
    <property type="evidence" value="ECO:0007669"/>
    <property type="project" value="UniProtKB-UniRule"/>
</dbReference>
<dbReference type="KEGG" id="mhev:MHEL_04990"/>
<accession>A0A7I7T2H2</accession>
<dbReference type="SUPFAM" id="SSF51905">
    <property type="entry name" value="FAD/NAD(P)-binding domain"/>
    <property type="match status" value="1"/>
</dbReference>
<dbReference type="HAMAP" id="MF_01652">
    <property type="entry name" value="MhpA"/>
    <property type="match status" value="1"/>
</dbReference>
<dbReference type="InterPro" id="IPR023786">
    <property type="entry name" value="3-HPP/3HCI_hydroxylase"/>
</dbReference>
<sequence>MSFGVVVVGAGPVGLTLANVLGLQGVRTLVVDERDALIDYPRGVGLDDEGLRTFQAIGLVDAVLSHTVPNQILRFYDGKRRLLAEMAPPDARFGWPKRNGFVQPLVDAELSKGLDRFDHVEVAWGHPMTSITETADGVTVEMSPANSGPRKVDARYVVGCDGGRSATRRLMGVSFDGTTSSTRWLVVDIANDPLGHPNSEVGADPVRPYVSIAIAHGIRRFEFLIHGHETDEQAQDPAFVAQMLSRLVPYPAKVDIIRRRLYTHHSRIASSFRKGRMLIAGDAAHLMPVWQGQGYNSGIRDAANLGWKLAAVVNGQARDALLDSYDVERRKHARAMIDLSTTVGKVISPTNPRIAGARDALIRAASLVPTLKRYVLEMRFKPMPRYEQGAVVHSEPRSPSSAVGTLFIQPRVDTRYQQNVLFDDVIGPWFAFVCWSNNPRQLLGEKAFADWKALGAVFVALRPTTQLNWTGHDDPDVVVVGDRTGALKAWFDSHEESVMFLRPDRCIAGACIAQRAPELSAALLDKLTLTPGGGTDATGPLLHVAQSAAEPSRPVGGTA</sequence>
<dbReference type="GO" id="GO:0008688">
    <property type="term" value="F:3-(3-hydroxyphenyl)propionate hydroxylase activity"/>
    <property type="evidence" value="ECO:0007669"/>
    <property type="project" value="UniProtKB-UniRule"/>
</dbReference>
<dbReference type="GO" id="GO:0019380">
    <property type="term" value="P:3-phenylpropionate catabolic process"/>
    <property type="evidence" value="ECO:0007669"/>
    <property type="project" value="UniProtKB-UniPathway"/>
</dbReference>
<comment type="function">
    <text evidence="6">Catalyzes the insertion of one atom of molecular oxygen into position 2 of the phenyl ring of 3-(3-hydroxyphenyl)propionate (3-HPP) and hydroxycinnamic acid (3HCI).</text>
</comment>
<evidence type="ECO:0000256" key="5">
    <source>
        <dbReference type="ARBA" id="ARBA00023027"/>
    </source>
</evidence>
<evidence type="ECO:0000256" key="1">
    <source>
        <dbReference type="ARBA" id="ARBA00022630"/>
    </source>
</evidence>
<dbReference type="InterPro" id="IPR036188">
    <property type="entry name" value="FAD/NAD-bd_sf"/>
</dbReference>
<dbReference type="EMBL" id="AP022596">
    <property type="protein sequence ID" value="BBY62256.1"/>
    <property type="molecule type" value="Genomic_DNA"/>
</dbReference>
<evidence type="ECO:0000256" key="3">
    <source>
        <dbReference type="ARBA" id="ARBA00022827"/>
    </source>
</evidence>
<gene>
    <name evidence="8" type="primary">mhpA_1</name>
    <name evidence="6" type="synonym">mhpA</name>
    <name evidence="8" type="ORF">MHEL_04990</name>
</gene>
<dbReference type="NCBIfam" id="NF004828">
    <property type="entry name" value="PRK06183.1-2"/>
    <property type="match status" value="1"/>
</dbReference>
<comment type="cofactor">
    <cofactor evidence="6">
        <name>FAD</name>
        <dbReference type="ChEBI" id="CHEBI:57692"/>
    </cofactor>
</comment>
<dbReference type="Proteomes" id="UP000467148">
    <property type="component" value="Chromosome"/>
</dbReference>
<evidence type="ECO:0000256" key="4">
    <source>
        <dbReference type="ARBA" id="ARBA00023002"/>
    </source>
</evidence>
<keyword evidence="2 6" id="KW-0058">Aromatic hydrocarbons catabolism</keyword>
<evidence type="ECO:0000256" key="2">
    <source>
        <dbReference type="ARBA" id="ARBA00022797"/>
    </source>
</evidence>
<dbReference type="PRINTS" id="PR00420">
    <property type="entry name" value="RNGMNOXGNASE"/>
</dbReference>
<dbReference type="Pfam" id="PF01494">
    <property type="entry name" value="FAD_binding_3"/>
    <property type="match status" value="1"/>
</dbReference>
<keyword evidence="4 6" id="KW-0560">Oxidoreductase</keyword>
<feature type="binding site" evidence="6">
    <location>
        <begin position="4"/>
        <end position="33"/>
    </location>
    <ligand>
        <name>FAD</name>
        <dbReference type="ChEBI" id="CHEBI:57692"/>
    </ligand>
</feature>
<keyword evidence="1 6" id="KW-0285">Flavoprotein</keyword>